<dbReference type="EMBL" id="KY401053">
    <property type="protein sequence ID" value="AQT23757.1"/>
    <property type="molecule type" value="Genomic_DNA"/>
</dbReference>
<protein>
    <submittedName>
        <fullName evidence="2">Uncharacterized protein</fullName>
    </submittedName>
</protein>
<geneLocation type="plasmid" evidence="2">
    <name>unnamed</name>
</geneLocation>
<keyword evidence="2" id="KW-0614">Plasmid</keyword>
<dbReference type="AlphaFoldDB" id="A0A1S6KQV6"/>
<name>A0A1S6KQV6_SALEN</name>
<reference evidence="2" key="1">
    <citation type="submission" date="2016-12" db="EMBL/GenBank/DDBJ databases">
        <title>Fusion of virulence plasmid pSEN and IncHI2 resistance plasmid in Salmonella enteritidis.</title>
        <authorList>
            <person name="Wong M.H."/>
            <person name="Chen S."/>
        </authorList>
    </citation>
    <scope>NUCLEOTIDE SEQUENCE</scope>
    <source>
        <strain evidence="2">SE380</strain>
        <plasmid evidence="2">unnamed</plasmid>
    </source>
</reference>
<feature type="region of interest" description="Disordered" evidence="1">
    <location>
        <begin position="73"/>
        <end position="96"/>
    </location>
</feature>
<accession>A0A1S6KQV6</accession>
<feature type="compositionally biased region" description="Polar residues" evidence="1">
    <location>
        <begin position="76"/>
        <end position="88"/>
    </location>
</feature>
<organism evidence="2">
    <name type="scientific">Salmonella enteritidis</name>
    <dbReference type="NCBI Taxonomy" id="149539"/>
    <lineage>
        <taxon>Bacteria</taxon>
        <taxon>Pseudomonadati</taxon>
        <taxon>Pseudomonadota</taxon>
        <taxon>Gammaproteobacteria</taxon>
        <taxon>Enterobacterales</taxon>
        <taxon>Enterobacteriaceae</taxon>
        <taxon>Salmonella</taxon>
    </lineage>
</organism>
<sequence>MHDMFNVRAFKEWWIHNDNIKSFIGLVPKKVGMHQLGPVLRTLSFFTARNRSSFNSIPVINASGAASFKAFRMRPSPNSGSRTRSRQLVQRVEPYL</sequence>
<proteinExistence type="predicted"/>
<evidence type="ECO:0000313" key="2">
    <source>
        <dbReference type="EMBL" id="AQT23757.1"/>
    </source>
</evidence>
<evidence type="ECO:0000256" key="1">
    <source>
        <dbReference type="SAM" id="MobiDB-lite"/>
    </source>
</evidence>